<dbReference type="Gene3D" id="2.170.130.10">
    <property type="entry name" value="TonB-dependent receptor, plug domain"/>
    <property type="match status" value="1"/>
</dbReference>
<evidence type="ECO:0000313" key="11">
    <source>
        <dbReference type="Proteomes" id="UP000240357"/>
    </source>
</evidence>
<dbReference type="InterPro" id="IPR023997">
    <property type="entry name" value="TonB-dep_OMP_SusC/RagA_CS"/>
</dbReference>
<keyword evidence="6 7" id="KW-0998">Cell outer membrane</keyword>
<keyword evidence="2 7" id="KW-0813">Transport</keyword>
<evidence type="ECO:0000256" key="6">
    <source>
        <dbReference type="ARBA" id="ARBA00023237"/>
    </source>
</evidence>
<dbReference type="InterPro" id="IPR008969">
    <property type="entry name" value="CarboxyPept-like_regulatory"/>
</dbReference>
<dbReference type="Pfam" id="PF13715">
    <property type="entry name" value="CarbopepD_reg_2"/>
    <property type="match status" value="1"/>
</dbReference>
<evidence type="ECO:0000256" key="7">
    <source>
        <dbReference type="PROSITE-ProRule" id="PRU01360"/>
    </source>
</evidence>
<evidence type="ECO:0000313" key="10">
    <source>
        <dbReference type="EMBL" id="PSR53131.1"/>
    </source>
</evidence>
<comment type="caution">
    <text evidence="10">The sequence shown here is derived from an EMBL/GenBank/DDBJ whole genome shotgun (WGS) entry which is preliminary data.</text>
</comment>
<name>A0A2T2YC79_9BACT</name>
<dbReference type="InterPro" id="IPR037066">
    <property type="entry name" value="Plug_dom_sf"/>
</dbReference>
<sequence>MNKSTQTILGIMLATAGMQLPTLSQTVATVAYHSSARVLPADNNQEKILLKEVLKELEKKYKVSIAYQTSLIEKVEIDSKVAAASQEENALESSLNKVLKDLKIKYHKPRKGFYLLFKEEAQKTEFHKVESRASKEPGKAVLKLTGKVTDKDSGEGIPGVNILLKGTSTGTITNVDGTYQLEVASNVSSGFLVFSFIGYVSQEMPLGTTNVYDIALAPDVQALSEVVVTALGIARQEKSLGYSVQKIDSRSMTQARETNFVNALQGKLSGVQITGAGGNIGGSSRIVIRGSGSVSGNNQPLFIVDGTPIDNSSFNSQDTQTGNGGRDYGNAGQDINPDDIESISVLKGPSAAALYGSRAANGVVLVTTKSGKNTEGIGISFNSSATFDQVYMLPKYQNEYGGGFKQTFDLYQGEPIVNFSADESWGPKLDGRLVRQWDSFVPGENFGKLTPWVAHPDNVKDFYETGKTFTNNIAFSAGNDKTNIRLSYTNLNQQGTMPNSKMDRNTLSMNISGKLTDKLTASAKVNYVNTKVHGRPVTGDYVGNGPMSVVSSFNTWFERQLDLKALKNYRNPDGTQRVWNLSGPEDLKPFYWDNPYFELYEAYSDDQRERVFGNVSLSYAINPHLTVTGFARTDFYDFRITDRAPTDHVNGSMFLKDIRHVKENNYEFLAQYNRDLGTDFSVAVNLGANARRENYTQNYGRTNGGLSVPNFYSLQASVDRPDIIDYSRERSVNSVYGSATLGFKDIFYLDGSLRNDWSSTLPIDNNSYLYPAASASLVFTELLPSRHFLSFGKVRAGWARVGNDTDPYRLGITYSPNNPFGTYQIYNVPDIRNNPVLKPERTASYEFGGDLRFLTGRVGIDATYYYKATTDQILDLPISGTTGYGFAIVNAGKITNKGLELVLTGTPITSENGFNWDVTFNWARNKSLVVALAEGQENYQLGITNTSDVSVNARVGQPYGTLVGTGFAVNAQGQRLIDSKGFYIPEPGKVLGSTLPDYTGGWNNTFTYKNLSLSTLFDFRKGGKVYSITSETGTYAGLLQETTGLNDKGNPVRDAVADGGGIRLEGVNESGEQNNIYINAASYWKDSNIDEMHIFDASFIKLREIRFGYTFPKKFYAKLPLQNLSFSLVGRNLAVLLRKTPHFDPETTLGSGNVQGIESAQLPSVRSFGFNLNASF</sequence>
<dbReference type="Gene3D" id="2.60.40.1120">
    <property type="entry name" value="Carboxypeptidase-like, regulatory domain"/>
    <property type="match status" value="1"/>
</dbReference>
<evidence type="ECO:0000256" key="1">
    <source>
        <dbReference type="ARBA" id="ARBA00004571"/>
    </source>
</evidence>
<dbReference type="InterPro" id="IPR023996">
    <property type="entry name" value="TonB-dep_OMP_SusC/RagA"/>
</dbReference>
<comment type="subcellular location">
    <subcellularLocation>
        <location evidence="1 7">Cell outer membrane</location>
        <topology evidence="1 7">Multi-pass membrane protein</topology>
    </subcellularLocation>
</comment>
<dbReference type="SUPFAM" id="SSF49464">
    <property type="entry name" value="Carboxypeptidase regulatory domain-like"/>
    <property type="match status" value="1"/>
</dbReference>
<dbReference type="Pfam" id="PF07715">
    <property type="entry name" value="Plug"/>
    <property type="match status" value="1"/>
</dbReference>
<evidence type="ECO:0000259" key="9">
    <source>
        <dbReference type="Pfam" id="PF07715"/>
    </source>
</evidence>
<evidence type="ECO:0000256" key="3">
    <source>
        <dbReference type="ARBA" id="ARBA00022452"/>
    </source>
</evidence>
<keyword evidence="11" id="KW-1185">Reference proteome</keyword>
<keyword evidence="5 7" id="KW-0472">Membrane</keyword>
<feature type="domain" description="TonB-dependent receptor plug" evidence="9">
    <location>
        <begin position="238"/>
        <end position="363"/>
    </location>
</feature>
<dbReference type="GO" id="GO:0009279">
    <property type="term" value="C:cell outer membrane"/>
    <property type="evidence" value="ECO:0007669"/>
    <property type="project" value="UniProtKB-SubCell"/>
</dbReference>
<dbReference type="NCBIfam" id="TIGR04056">
    <property type="entry name" value="OMP_RagA_SusC"/>
    <property type="match status" value="1"/>
</dbReference>
<evidence type="ECO:0000256" key="4">
    <source>
        <dbReference type="ARBA" id="ARBA00022692"/>
    </source>
</evidence>
<evidence type="ECO:0000256" key="2">
    <source>
        <dbReference type="ARBA" id="ARBA00022448"/>
    </source>
</evidence>
<dbReference type="AlphaFoldDB" id="A0A2T2YC79"/>
<reference evidence="10 11" key="1">
    <citation type="submission" date="2018-03" db="EMBL/GenBank/DDBJ databases">
        <title>Adhaeribacter sp. HMF7605 Genome sequencing and assembly.</title>
        <authorList>
            <person name="Kang H."/>
            <person name="Kang J."/>
            <person name="Cha I."/>
            <person name="Kim H."/>
            <person name="Joh K."/>
        </authorList>
    </citation>
    <scope>NUCLEOTIDE SEQUENCE [LARGE SCALE GENOMIC DNA]</scope>
    <source>
        <strain evidence="10 11">HMF7605</strain>
    </source>
</reference>
<proteinExistence type="inferred from homology"/>
<dbReference type="InterPro" id="IPR012910">
    <property type="entry name" value="Plug_dom"/>
</dbReference>
<gene>
    <name evidence="10" type="ORF">AHMF7605_06105</name>
</gene>
<dbReference type="Proteomes" id="UP000240357">
    <property type="component" value="Unassembled WGS sequence"/>
</dbReference>
<dbReference type="Gene3D" id="2.40.170.20">
    <property type="entry name" value="TonB-dependent receptor, beta-barrel domain"/>
    <property type="match status" value="1"/>
</dbReference>
<dbReference type="SUPFAM" id="SSF56935">
    <property type="entry name" value="Porins"/>
    <property type="match status" value="1"/>
</dbReference>
<accession>A0A2T2YC79</accession>
<dbReference type="NCBIfam" id="TIGR04057">
    <property type="entry name" value="SusC_RagA_signa"/>
    <property type="match status" value="1"/>
</dbReference>
<dbReference type="OrthoDB" id="9768177at2"/>
<keyword evidence="3 7" id="KW-1134">Transmembrane beta strand</keyword>
<protein>
    <submittedName>
        <fullName evidence="10">SusC/RagA family TonB-linked outer membrane protein</fullName>
    </submittedName>
</protein>
<dbReference type="InterPro" id="IPR039426">
    <property type="entry name" value="TonB-dep_rcpt-like"/>
</dbReference>
<dbReference type="PROSITE" id="PS52016">
    <property type="entry name" value="TONB_DEPENDENT_REC_3"/>
    <property type="match status" value="1"/>
</dbReference>
<organism evidence="10 11">
    <name type="scientific">Adhaeribacter arboris</name>
    <dbReference type="NCBI Taxonomy" id="2072846"/>
    <lineage>
        <taxon>Bacteria</taxon>
        <taxon>Pseudomonadati</taxon>
        <taxon>Bacteroidota</taxon>
        <taxon>Cytophagia</taxon>
        <taxon>Cytophagales</taxon>
        <taxon>Hymenobacteraceae</taxon>
        <taxon>Adhaeribacter</taxon>
    </lineage>
</organism>
<evidence type="ECO:0000256" key="8">
    <source>
        <dbReference type="SAM" id="MobiDB-lite"/>
    </source>
</evidence>
<dbReference type="EMBL" id="PYFT01000001">
    <property type="protein sequence ID" value="PSR53131.1"/>
    <property type="molecule type" value="Genomic_DNA"/>
</dbReference>
<keyword evidence="4 7" id="KW-0812">Transmembrane</keyword>
<dbReference type="RefSeq" id="WP_106927452.1">
    <property type="nucleotide sequence ID" value="NZ_PYFT01000001.1"/>
</dbReference>
<feature type="region of interest" description="Disordered" evidence="8">
    <location>
        <begin position="313"/>
        <end position="333"/>
    </location>
</feature>
<evidence type="ECO:0000256" key="5">
    <source>
        <dbReference type="ARBA" id="ARBA00023136"/>
    </source>
</evidence>
<dbReference type="InterPro" id="IPR036942">
    <property type="entry name" value="Beta-barrel_TonB_sf"/>
</dbReference>
<comment type="similarity">
    <text evidence="7">Belongs to the TonB-dependent receptor family.</text>
</comment>